<dbReference type="SMART" id="SM00387">
    <property type="entry name" value="HATPase_c"/>
    <property type="match status" value="1"/>
</dbReference>
<dbReference type="Proteomes" id="UP001595998">
    <property type="component" value="Unassembled WGS sequence"/>
</dbReference>
<dbReference type="InterPro" id="IPR016132">
    <property type="entry name" value="Phyto_chromo_attachment"/>
</dbReference>
<dbReference type="Pfam" id="PF01590">
    <property type="entry name" value="GAF"/>
    <property type="match status" value="1"/>
</dbReference>
<protein>
    <recommendedName>
        <fullName evidence="3">histidine kinase</fullName>
        <ecNumber evidence="3">2.7.13.3</ecNumber>
    </recommendedName>
</protein>
<dbReference type="PROSITE" id="PS50046">
    <property type="entry name" value="PHYTOCHROME_2"/>
    <property type="match status" value="1"/>
</dbReference>
<dbReference type="InterPro" id="IPR003018">
    <property type="entry name" value="GAF"/>
</dbReference>
<dbReference type="PRINTS" id="PR01033">
    <property type="entry name" value="PHYTOCHROME"/>
</dbReference>
<dbReference type="InterPro" id="IPR001294">
    <property type="entry name" value="Phytochrome"/>
</dbReference>
<evidence type="ECO:0000256" key="4">
    <source>
        <dbReference type="ARBA" id="ARBA00022543"/>
    </source>
</evidence>
<keyword evidence="6" id="KW-0716">Sensory transduction</keyword>
<dbReference type="Pfam" id="PF08446">
    <property type="entry name" value="PAS_2"/>
    <property type="match status" value="1"/>
</dbReference>
<evidence type="ECO:0000256" key="5">
    <source>
        <dbReference type="ARBA" id="ARBA00022553"/>
    </source>
</evidence>
<dbReference type="CDD" id="cd00082">
    <property type="entry name" value="HisKA"/>
    <property type="match status" value="1"/>
</dbReference>
<keyword evidence="7" id="KW-0808">Transferase</keyword>
<sequence length="762" mass="83738">MPEDQFLTPQVLGGPAVDLANCAREPIHIPGSVQSHGAVLVLSLPDLRVLQASANTAGQLGLAAERLLGQTLSSHLTRESLAMLRKIAALNDRPHTFAVTLLQGHTFDATAHVSQGVLVLELEAPLSPEVAADIYRSTQQALLDLEAAHDVPALCAMAATQVRALTGFDRVMIYRFAEDDSGEVIAEARRADLHAYLGHRFPESDIPRQARALYLKNMLRLTADVNATVSPLVPPLNPLTRTPLDMSQMVLRSTSPMHVQYLKNMGVASSLSVSIVQDGRLWGLISCHHTSARFIPQQVRASCEFLGRVLAMQLKAKRDAETFRFRESLKQRHQQILNAMMAGPLPLDAVRRPELDLAGFMRSGGVAVRLGGQGAALGETPGATELAQLLAWLRTQDQTTFHTASLGALFPGALAYADKGSGLLGVSVSGPWEEYLLWFRPEIPQTVTWGGNPDKPVQVSRDGQAQLTPRASFDAYVQQVQHTSLPWHPGEIAEAESLRDALVETTSARLAALQHLHDQLQRAHDALAQSNAELQHRNDELAQFAYVASHDLQEPLRILGAYSDILRHRYQGELDERAQMYLRHIGEQVFRARQLVRDVLTLSSITGQPPLTDLDLNKLWQDLYPALPWPQGAQVECGDLPHVHANVAQVQQLLTNLFGNAIKFRSDRPLHVTFTGEQRGRWVHLALRDNGVGIAPEHAEQVFVMFQRLQNRTEQLSGNGIGLAVCKKVIERHGGHIWIEGQVGVGTTVHFTLPALPDQGAH</sequence>
<feature type="domain" description="Histidine kinase" evidence="13">
    <location>
        <begin position="547"/>
        <end position="757"/>
    </location>
</feature>
<dbReference type="RefSeq" id="WP_380035759.1">
    <property type="nucleotide sequence ID" value="NZ_JBHSEH010000004.1"/>
</dbReference>
<dbReference type="EMBL" id="JBHSEH010000004">
    <property type="protein sequence ID" value="MFC4424955.1"/>
    <property type="molecule type" value="Genomic_DNA"/>
</dbReference>
<dbReference type="PANTHER" id="PTHR43304:SF1">
    <property type="entry name" value="PAC DOMAIN-CONTAINING PROTEIN"/>
    <property type="match status" value="1"/>
</dbReference>
<dbReference type="Gene3D" id="3.30.450.270">
    <property type="match status" value="1"/>
</dbReference>
<evidence type="ECO:0000313" key="15">
    <source>
        <dbReference type="Proteomes" id="UP001595998"/>
    </source>
</evidence>
<evidence type="ECO:0000256" key="6">
    <source>
        <dbReference type="ARBA" id="ARBA00022606"/>
    </source>
</evidence>
<dbReference type="SUPFAM" id="SSF55781">
    <property type="entry name" value="GAF domain-like"/>
    <property type="match status" value="2"/>
</dbReference>
<feature type="coiled-coil region" evidence="11">
    <location>
        <begin position="503"/>
        <end position="537"/>
    </location>
</feature>
<dbReference type="Gene3D" id="3.30.450.40">
    <property type="match status" value="1"/>
</dbReference>
<dbReference type="InterPro" id="IPR036097">
    <property type="entry name" value="HisK_dim/P_sf"/>
</dbReference>
<dbReference type="InterPro" id="IPR052162">
    <property type="entry name" value="Sensor_kinase/Photoreceptor"/>
</dbReference>
<dbReference type="Pfam" id="PF02518">
    <property type="entry name" value="HATPase_c"/>
    <property type="match status" value="1"/>
</dbReference>
<dbReference type="InterPro" id="IPR043150">
    <property type="entry name" value="Phytochrome_PHY_sf"/>
</dbReference>
<evidence type="ECO:0000256" key="11">
    <source>
        <dbReference type="SAM" id="Coils"/>
    </source>
</evidence>
<name>A0ABV8XKZ5_9DEIO</name>
<dbReference type="PANTHER" id="PTHR43304">
    <property type="entry name" value="PHYTOCHROME-LIKE PROTEIN CPH1"/>
    <property type="match status" value="1"/>
</dbReference>
<dbReference type="SUPFAM" id="SSF55874">
    <property type="entry name" value="ATPase domain of HSP90 chaperone/DNA topoisomerase II/histidine kinase"/>
    <property type="match status" value="1"/>
</dbReference>
<evidence type="ECO:0000313" key="14">
    <source>
        <dbReference type="EMBL" id="MFC4424955.1"/>
    </source>
</evidence>
<evidence type="ECO:0000256" key="8">
    <source>
        <dbReference type="ARBA" id="ARBA00022777"/>
    </source>
</evidence>
<keyword evidence="11" id="KW-0175">Coiled coil</keyword>
<keyword evidence="8" id="KW-0418">Kinase</keyword>
<dbReference type="InterPro" id="IPR013515">
    <property type="entry name" value="Phytochrome_cen-reg"/>
</dbReference>
<gene>
    <name evidence="14" type="ORF">ACFOZ9_01950</name>
</gene>
<reference evidence="15" key="1">
    <citation type="journal article" date="2019" name="Int. J. Syst. Evol. Microbiol.">
        <title>The Global Catalogue of Microorganisms (GCM) 10K type strain sequencing project: providing services to taxonomists for standard genome sequencing and annotation.</title>
        <authorList>
            <consortium name="The Broad Institute Genomics Platform"/>
            <consortium name="The Broad Institute Genome Sequencing Center for Infectious Disease"/>
            <person name="Wu L."/>
            <person name="Ma J."/>
        </authorList>
    </citation>
    <scope>NUCLEOTIDE SEQUENCE [LARGE SCALE GENOMIC DNA]</scope>
    <source>
        <strain evidence="15">CCUG 56029</strain>
    </source>
</reference>
<evidence type="ECO:0000256" key="7">
    <source>
        <dbReference type="ARBA" id="ARBA00022679"/>
    </source>
</evidence>
<keyword evidence="9" id="KW-0157">Chromophore</keyword>
<feature type="domain" description="Phytochrome chromophore attachment site" evidence="12">
    <location>
        <begin position="150"/>
        <end position="308"/>
    </location>
</feature>
<dbReference type="Gene3D" id="1.10.287.130">
    <property type="match status" value="1"/>
</dbReference>
<evidence type="ECO:0000256" key="2">
    <source>
        <dbReference type="ARBA" id="ARBA00006402"/>
    </source>
</evidence>
<keyword evidence="10" id="KW-0675">Receptor</keyword>
<dbReference type="InterPro" id="IPR036890">
    <property type="entry name" value="HATPase_C_sf"/>
</dbReference>
<keyword evidence="5" id="KW-0597">Phosphoprotein</keyword>
<dbReference type="Pfam" id="PF00512">
    <property type="entry name" value="HisKA"/>
    <property type="match status" value="1"/>
</dbReference>
<keyword evidence="14" id="KW-0547">Nucleotide-binding</keyword>
<dbReference type="Gene3D" id="3.30.450.20">
    <property type="entry name" value="PAS domain"/>
    <property type="match status" value="1"/>
</dbReference>
<accession>A0ABV8XKZ5</accession>
<dbReference type="InterPro" id="IPR003661">
    <property type="entry name" value="HisK_dim/P_dom"/>
</dbReference>
<dbReference type="GO" id="GO:0005524">
    <property type="term" value="F:ATP binding"/>
    <property type="evidence" value="ECO:0007669"/>
    <property type="project" value="UniProtKB-KW"/>
</dbReference>
<evidence type="ECO:0000259" key="12">
    <source>
        <dbReference type="PROSITE" id="PS50046"/>
    </source>
</evidence>
<dbReference type="InterPro" id="IPR005467">
    <property type="entry name" value="His_kinase_dom"/>
</dbReference>
<evidence type="ECO:0000259" key="13">
    <source>
        <dbReference type="PROSITE" id="PS50109"/>
    </source>
</evidence>
<evidence type="ECO:0000256" key="9">
    <source>
        <dbReference type="ARBA" id="ARBA00022991"/>
    </source>
</evidence>
<dbReference type="PROSITE" id="PS50109">
    <property type="entry name" value="HIS_KIN"/>
    <property type="match status" value="1"/>
</dbReference>
<dbReference type="Pfam" id="PF00360">
    <property type="entry name" value="PHY"/>
    <property type="match status" value="1"/>
</dbReference>
<dbReference type="InterPro" id="IPR003594">
    <property type="entry name" value="HATPase_dom"/>
</dbReference>
<keyword evidence="14" id="KW-0067">ATP-binding</keyword>
<dbReference type="SUPFAM" id="SSF47384">
    <property type="entry name" value="Homodimeric domain of signal transducing histidine kinase"/>
    <property type="match status" value="1"/>
</dbReference>
<dbReference type="Gene3D" id="3.30.565.10">
    <property type="entry name" value="Histidine kinase-like ATPase, C-terminal domain"/>
    <property type="match status" value="1"/>
</dbReference>
<organism evidence="14 15">
    <name type="scientific">Deinococcus navajonensis</name>
    <dbReference type="NCBI Taxonomy" id="309884"/>
    <lineage>
        <taxon>Bacteria</taxon>
        <taxon>Thermotogati</taxon>
        <taxon>Deinococcota</taxon>
        <taxon>Deinococci</taxon>
        <taxon>Deinococcales</taxon>
        <taxon>Deinococcaceae</taxon>
        <taxon>Deinococcus</taxon>
    </lineage>
</organism>
<keyword evidence="15" id="KW-1185">Reference proteome</keyword>
<evidence type="ECO:0000256" key="10">
    <source>
        <dbReference type="ARBA" id="ARBA00023170"/>
    </source>
</evidence>
<dbReference type="SMART" id="SM00388">
    <property type="entry name" value="HisKA"/>
    <property type="match status" value="1"/>
</dbReference>
<dbReference type="InterPro" id="IPR035965">
    <property type="entry name" value="PAS-like_dom_sf"/>
</dbReference>
<evidence type="ECO:0000256" key="3">
    <source>
        <dbReference type="ARBA" id="ARBA00012438"/>
    </source>
</evidence>
<comment type="caution">
    <text evidence="14">The sequence shown here is derived from an EMBL/GenBank/DDBJ whole genome shotgun (WGS) entry which is preliminary data.</text>
</comment>
<dbReference type="EC" id="2.7.13.3" evidence="3"/>
<dbReference type="InterPro" id="IPR029016">
    <property type="entry name" value="GAF-like_dom_sf"/>
</dbReference>
<dbReference type="SUPFAM" id="SSF55785">
    <property type="entry name" value="PYP-like sensor domain (PAS domain)"/>
    <property type="match status" value="1"/>
</dbReference>
<dbReference type="SMART" id="SM00065">
    <property type="entry name" value="GAF"/>
    <property type="match status" value="1"/>
</dbReference>
<comment type="catalytic activity">
    <reaction evidence="1">
        <text>ATP + protein L-histidine = ADP + protein N-phospho-L-histidine.</text>
        <dbReference type="EC" id="2.7.13.3"/>
    </reaction>
</comment>
<comment type="similarity">
    <text evidence="2">In the N-terminal section; belongs to the phytochrome family.</text>
</comment>
<keyword evidence="4" id="KW-0600">Photoreceptor protein</keyword>
<proteinExistence type="inferred from homology"/>
<dbReference type="InterPro" id="IPR013654">
    <property type="entry name" value="PAS_2"/>
</dbReference>
<evidence type="ECO:0000256" key="1">
    <source>
        <dbReference type="ARBA" id="ARBA00000085"/>
    </source>
</evidence>